<evidence type="ECO:0000256" key="29">
    <source>
        <dbReference type="ARBA" id="ARBA00048876"/>
    </source>
</evidence>
<dbReference type="EC" id="2.7.1.107" evidence="5"/>
<dbReference type="EC" id="2.7.1.94" evidence="23"/>
<comment type="catalytic activity">
    <reaction evidence="18">
        <text>a 1-acyl-sn-glycerol + ATP = a 1-acyl-sn-glycero-3-phosphate + ADP + H(+)</text>
        <dbReference type="Rhea" id="RHEA:33747"/>
        <dbReference type="ChEBI" id="CHEBI:15378"/>
        <dbReference type="ChEBI" id="CHEBI:30616"/>
        <dbReference type="ChEBI" id="CHEBI:57970"/>
        <dbReference type="ChEBI" id="CHEBI:64683"/>
        <dbReference type="ChEBI" id="CHEBI:456216"/>
    </reaction>
    <physiologicalReaction direction="left-to-right" evidence="18">
        <dbReference type="Rhea" id="RHEA:33748"/>
    </physiologicalReaction>
</comment>
<name>A0A8K0K8L1_LADFU</name>
<keyword evidence="13" id="KW-0472">Membrane</keyword>
<evidence type="ECO:0000256" key="10">
    <source>
        <dbReference type="ARBA" id="ARBA00022840"/>
    </source>
</evidence>
<keyword evidence="9" id="KW-0999">Mitochondrion inner membrane</keyword>
<evidence type="ECO:0000256" key="17">
    <source>
        <dbReference type="ARBA" id="ARBA00024505"/>
    </source>
</evidence>
<evidence type="ECO:0000313" key="32">
    <source>
        <dbReference type="Proteomes" id="UP000792457"/>
    </source>
</evidence>
<keyword evidence="12" id="KW-0496">Mitochondrion</keyword>
<protein>
    <recommendedName>
        <fullName evidence="24">Acylglycerol kinase, mitochondrial</fullName>
        <ecNumber evidence="5">2.7.1.107</ecNumber>
        <ecNumber evidence="22">2.7.1.138</ecNumber>
        <ecNumber evidence="23">2.7.1.94</ecNumber>
    </recommendedName>
    <alternativeName>
        <fullName evidence="25">Multiple substrate lipid kinase</fullName>
    </alternativeName>
</protein>
<dbReference type="GO" id="GO:0005524">
    <property type="term" value="F:ATP binding"/>
    <property type="evidence" value="ECO:0007669"/>
    <property type="project" value="UniProtKB-KW"/>
</dbReference>
<gene>
    <name evidence="31" type="ORF">J437_LFUL010202</name>
</gene>
<dbReference type="GO" id="GO:0005758">
    <property type="term" value="C:mitochondrial intermembrane space"/>
    <property type="evidence" value="ECO:0007669"/>
    <property type="project" value="UniProtKB-SubCell"/>
</dbReference>
<dbReference type="InterPro" id="IPR045579">
    <property type="entry name" value="AGK_C"/>
</dbReference>
<dbReference type="Pfam" id="PF00781">
    <property type="entry name" value="DAGK_cat"/>
    <property type="match status" value="1"/>
</dbReference>
<evidence type="ECO:0000256" key="21">
    <source>
        <dbReference type="ARBA" id="ARBA00025749"/>
    </source>
</evidence>
<dbReference type="InterPro" id="IPR001206">
    <property type="entry name" value="Diacylglycerol_kinase_cat_dom"/>
</dbReference>
<evidence type="ECO:0000256" key="27">
    <source>
        <dbReference type="ARBA" id="ARBA00048034"/>
    </source>
</evidence>
<evidence type="ECO:0000256" key="5">
    <source>
        <dbReference type="ARBA" id="ARBA00012133"/>
    </source>
</evidence>
<dbReference type="Gene3D" id="3.40.50.10330">
    <property type="entry name" value="Probable inorganic polyphosphate/atp-NAD kinase, domain 1"/>
    <property type="match status" value="1"/>
</dbReference>
<dbReference type="PANTHER" id="PTHR12358">
    <property type="entry name" value="SPHINGOSINE KINASE"/>
    <property type="match status" value="1"/>
</dbReference>
<evidence type="ECO:0000256" key="8">
    <source>
        <dbReference type="ARBA" id="ARBA00022777"/>
    </source>
</evidence>
<dbReference type="InterPro" id="IPR050187">
    <property type="entry name" value="Lipid_Phosphate_FormReg"/>
</dbReference>
<dbReference type="SMART" id="SM00046">
    <property type="entry name" value="DAGKc"/>
    <property type="match status" value="1"/>
</dbReference>
<keyword evidence="10" id="KW-0067">ATP-binding</keyword>
<dbReference type="SUPFAM" id="SSF111331">
    <property type="entry name" value="NAD kinase/diacylglycerol kinase-like"/>
    <property type="match status" value="1"/>
</dbReference>
<dbReference type="InterPro" id="IPR017438">
    <property type="entry name" value="ATP-NAD_kinase_N"/>
</dbReference>
<comment type="similarity">
    <text evidence="21">Belongs to the AGK family.</text>
</comment>
<evidence type="ECO:0000256" key="22">
    <source>
        <dbReference type="ARBA" id="ARBA00026096"/>
    </source>
</evidence>
<dbReference type="GO" id="GO:0046486">
    <property type="term" value="P:glycerolipid metabolic process"/>
    <property type="evidence" value="ECO:0007669"/>
    <property type="project" value="UniProtKB-UniPathway"/>
</dbReference>
<dbReference type="GO" id="GO:0004143">
    <property type="term" value="F:ATP-dependent diacylglycerol kinase activity"/>
    <property type="evidence" value="ECO:0007669"/>
    <property type="project" value="UniProtKB-EC"/>
</dbReference>
<dbReference type="InterPro" id="IPR016064">
    <property type="entry name" value="NAD/diacylglycerol_kinase_sf"/>
</dbReference>
<reference evidence="31" key="1">
    <citation type="submission" date="2013-04" db="EMBL/GenBank/DDBJ databases">
        <authorList>
            <person name="Qu J."/>
            <person name="Murali S.C."/>
            <person name="Bandaranaike D."/>
            <person name="Bellair M."/>
            <person name="Blankenburg K."/>
            <person name="Chao H."/>
            <person name="Dinh H."/>
            <person name="Doddapaneni H."/>
            <person name="Downs B."/>
            <person name="Dugan-Rocha S."/>
            <person name="Elkadiri S."/>
            <person name="Gnanaolivu R.D."/>
            <person name="Hernandez B."/>
            <person name="Javaid M."/>
            <person name="Jayaseelan J.C."/>
            <person name="Lee S."/>
            <person name="Li M."/>
            <person name="Ming W."/>
            <person name="Munidasa M."/>
            <person name="Muniz J."/>
            <person name="Nguyen L."/>
            <person name="Ongeri F."/>
            <person name="Osuji N."/>
            <person name="Pu L.-L."/>
            <person name="Puazo M."/>
            <person name="Qu C."/>
            <person name="Quiroz J."/>
            <person name="Raj R."/>
            <person name="Weissenberger G."/>
            <person name="Xin Y."/>
            <person name="Zou X."/>
            <person name="Han Y."/>
            <person name="Richards S."/>
            <person name="Worley K."/>
            <person name="Muzny D."/>
            <person name="Gibbs R."/>
        </authorList>
    </citation>
    <scope>NUCLEOTIDE SEQUENCE</scope>
    <source>
        <strain evidence="31">Sampled in the wild</strain>
    </source>
</reference>
<evidence type="ECO:0000256" key="28">
    <source>
        <dbReference type="ARBA" id="ARBA00048663"/>
    </source>
</evidence>
<dbReference type="EMBL" id="KZ308484">
    <property type="protein sequence ID" value="KAG8230401.1"/>
    <property type="molecule type" value="Genomic_DNA"/>
</dbReference>
<evidence type="ECO:0000256" key="12">
    <source>
        <dbReference type="ARBA" id="ARBA00023128"/>
    </source>
</evidence>
<comment type="catalytic activity">
    <reaction evidence="29">
        <text>N-(hexanoyl)sphing-4-enine + ATP = N-hexanoylsphing-4-enine 1-phosphate + ADP + H(+)</text>
        <dbReference type="Rhea" id="RHEA:43312"/>
        <dbReference type="ChEBI" id="CHEBI:15378"/>
        <dbReference type="ChEBI" id="CHEBI:30616"/>
        <dbReference type="ChEBI" id="CHEBI:63867"/>
        <dbReference type="ChEBI" id="CHEBI:82959"/>
        <dbReference type="ChEBI" id="CHEBI:456216"/>
    </reaction>
    <physiologicalReaction direction="left-to-right" evidence="29">
        <dbReference type="Rhea" id="RHEA:43313"/>
    </physiologicalReaction>
</comment>
<keyword evidence="6" id="KW-0808">Transferase</keyword>
<evidence type="ECO:0000256" key="25">
    <source>
        <dbReference type="ARBA" id="ARBA00030553"/>
    </source>
</evidence>
<dbReference type="Pfam" id="PF19712">
    <property type="entry name" value="AGK_C"/>
    <property type="match status" value="1"/>
</dbReference>
<accession>A0A8K0K8L1</accession>
<comment type="catalytic activity">
    <reaction evidence="19">
        <text>2-(5Z,8Z,11Z,14Z-eicosatetraenoyl)-glycerol + ATP = 2-(5Z,8Z,11Z,14Z-eicosatetraenoyl)-sn-glycero-3-phosphate + ADP + H(+)</text>
        <dbReference type="Rhea" id="RHEA:43316"/>
        <dbReference type="ChEBI" id="CHEBI:15378"/>
        <dbReference type="ChEBI" id="CHEBI:30616"/>
        <dbReference type="ChEBI" id="CHEBI:52392"/>
        <dbReference type="ChEBI" id="CHEBI:78209"/>
        <dbReference type="ChEBI" id="CHEBI:456216"/>
    </reaction>
    <physiologicalReaction direction="left-to-right" evidence="19">
        <dbReference type="Rhea" id="RHEA:43317"/>
    </physiologicalReaction>
</comment>
<evidence type="ECO:0000256" key="19">
    <source>
        <dbReference type="ARBA" id="ARBA00024556"/>
    </source>
</evidence>
<evidence type="ECO:0000256" key="6">
    <source>
        <dbReference type="ARBA" id="ARBA00022679"/>
    </source>
</evidence>
<evidence type="ECO:0000256" key="3">
    <source>
        <dbReference type="ARBA" id="ARBA00004637"/>
    </source>
</evidence>
<keyword evidence="8" id="KW-0418">Kinase</keyword>
<comment type="cofactor">
    <cofactor evidence="1">
        <name>Mg(2+)</name>
        <dbReference type="ChEBI" id="CHEBI:18420"/>
    </cofactor>
</comment>
<comment type="catalytic activity">
    <reaction evidence="27">
        <text>an N-acylsphing-4-enine + ATP = an N-acylsphing-4-enine 1-phosphate + ADP + H(+)</text>
        <dbReference type="Rhea" id="RHEA:17929"/>
        <dbReference type="ChEBI" id="CHEBI:15378"/>
        <dbReference type="ChEBI" id="CHEBI:30616"/>
        <dbReference type="ChEBI" id="CHEBI:52639"/>
        <dbReference type="ChEBI" id="CHEBI:57674"/>
        <dbReference type="ChEBI" id="CHEBI:456216"/>
        <dbReference type="EC" id="2.7.1.138"/>
    </reaction>
    <physiologicalReaction direction="left-to-right" evidence="27">
        <dbReference type="Rhea" id="RHEA:17930"/>
    </physiologicalReaction>
</comment>
<dbReference type="GO" id="GO:0047620">
    <property type="term" value="F:acylglycerol kinase activity"/>
    <property type="evidence" value="ECO:0007669"/>
    <property type="project" value="UniProtKB-EC"/>
</dbReference>
<dbReference type="PROSITE" id="PS50146">
    <property type="entry name" value="DAGK"/>
    <property type="match status" value="1"/>
</dbReference>
<sequence>MKAGGRRRRGNCRRSKLAEPYWLSAQFRFFFIKMAKLIRVLKTLRNHWKKTTFATFAVSYGVHYVKDRYETFQLMRAYCEEAAKFGDLPLPIGVKPRHITIILNPAANRRKAVDLFDKFCAPIFHLAGISVRIVKTEYVGQAKGLMEVMNDTQAVVLAGGDGTVSEAVTGMLRREDADEVAGMLPIGVLPLGRTNSVAKNLFSKSESENSKEGLMKASIAVVKEVLKPLDVMKINVMEDEENESGKPVFSAGRIDWGAFHDAHARRDKYWVWGALRAYASYVFSSYKDLSWECTGEIKYVLPCSGCNKCKGMARGTVSEPKETKGKDSRWWHSFIPRKPKLRVEEFPQIDYSKIENPECGTWLTKTVSTVDFSVITRNICEECEDKTPHLKVIIGPKSVGMFEFISEGWKRAGDRGSPPSETFCASEIKLKPKEQNKESEQWIYIDKENFDVRPIHITLIPNKVKMFCAL</sequence>
<feature type="domain" description="DAGKc" evidence="30">
    <location>
        <begin position="94"/>
        <end position="238"/>
    </location>
</feature>
<proteinExistence type="inferred from homology"/>
<comment type="catalytic activity">
    <reaction evidence="17">
        <text>1-(9Z-octadecenoyl)-sn-glycerol + ATP = 1-(9Z-octadecenoyl)-sn-glycero-3-phosphate + ADP + H(+)</text>
        <dbReference type="Rhea" id="RHEA:41079"/>
        <dbReference type="ChEBI" id="CHEBI:15378"/>
        <dbReference type="ChEBI" id="CHEBI:30616"/>
        <dbReference type="ChEBI" id="CHEBI:74544"/>
        <dbReference type="ChEBI" id="CHEBI:75757"/>
        <dbReference type="ChEBI" id="CHEBI:456216"/>
    </reaction>
    <physiologicalReaction direction="left-to-right" evidence="17">
        <dbReference type="Rhea" id="RHEA:41080"/>
    </physiologicalReaction>
</comment>
<evidence type="ECO:0000256" key="7">
    <source>
        <dbReference type="ARBA" id="ARBA00022741"/>
    </source>
</evidence>
<evidence type="ECO:0000256" key="2">
    <source>
        <dbReference type="ARBA" id="ARBA00004569"/>
    </source>
</evidence>
<evidence type="ECO:0000256" key="1">
    <source>
        <dbReference type="ARBA" id="ARBA00001946"/>
    </source>
</evidence>
<comment type="catalytic activity">
    <reaction evidence="16">
        <text>1-(5Z,8Z,11Z,14Z-eicosatetraenoyl)-sn-glycerol + ATP = 1-(5Z,8Z,11Z,14Z-eicosatetraenoyl)-sn-glycero-3-phosphate + ADP + H(+)</text>
        <dbReference type="Rhea" id="RHEA:43328"/>
        <dbReference type="ChEBI" id="CHEBI:15378"/>
        <dbReference type="ChEBI" id="CHEBI:30616"/>
        <dbReference type="ChEBI" id="CHEBI:34071"/>
        <dbReference type="ChEBI" id="CHEBI:74938"/>
        <dbReference type="ChEBI" id="CHEBI:456216"/>
    </reaction>
    <physiologicalReaction direction="left-to-right" evidence="16">
        <dbReference type="Rhea" id="RHEA:43329"/>
    </physiologicalReaction>
</comment>
<dbReference type="GO" id="GO:0046513">
    <property type="term" value="P:ceramide biosynthetic process"/>
    <property type="evidence" value="ECO:0007669"/>
    <property type="project" value="TreeGrafter"/>
</dbReference>
<comment type="catalytic activity">
    <reaction evidence="20">
        <text>1-hexadecanoyl-sn-glycerol + ATP = 1-hexadecanoyl-sn-glycero-3-phosphate + ADP + H(+)</text>
        <dbReference type="Rhea" id="RHEA:43308"/>
        <dbReference type="ChEBI" id="CHEBI:15378"/>
        <dbReference type="ChEBI" id="CHEBI:30616"/>
        <dbReference type="ChEBI" id="CHEBI:57518"/>
        <dbReference type="ChEBI" id="CHEBI:75542"/>
        <dbReference type="ChEBI" id="CHEBI:456216"/>
    </reaction>
    <physiologicalReaction direction="left-to-right" evidence="20">
        <dbReference type="Rhea" id="RHEA:43309"/>
    </physiologicalReaction>
</comment>
<comment type="catalytic activity">
    <reaction evidence="28">
        <text>a monoacylglycerol + ATP = a monoacyl-sn-glycero-3-phosphate + ADP + H(+)</text>
        <dbReference type="Rhea" id="RHEA:19293"/>
        <dbReference type="ChEBI" id="CHEBI:15378"/>
        <dbReference type="ChEBI" id="CHEBI:17408"/>
        <dbReference type="ChEBI" id="CHEBI:30616"/>
        <dbReference type="ChEBI" id="CHEBI:77589"/>
        <dbReference type="ChEBI" id="CHEBI:456216"/>
        <dbReference type="EC" id="2.7.1.94"/>
    </reaction>
    <physiologicalReaction direction="left-to-right" evidence="28">
        <dbReference type="Rhea" id="RHEA:19294"/>
    </physiologicalReaction>
</comment>
<comment type="catalytic activity">
    <reaction evidence="26">
        <text>a 2-acylglycerol + ATP = a 2-acyl-sn-glycerol 3-phosphate + ADP + H(+)</text>
        <dbReference type="Rhea" id="RHEA:39847"/>
        <dbReference type="ChEBI" id="CHEBI:15378"/>
        <dbReference type="ChEBI" id="CHEBI:17389"/>
        <dbReference type="ChEBI" id="CHEBI:30616"/>
        <dbReference type="ChEBI" id="CHEBI:64982"/>
        <dbReference type="ChEBI" id="CHEBI:456216"/>
    </reaction>
    <physiologicalReaction direction="left-to-right" evidence="26">
        <dbReference type="Rhea" id="RHEA:39848"/>
    </physiologicalReaction>
</comment>
<comment type="catalytic activity">
    <reaction evidence="14">
        <text>1,2-di-(9Z-octadecenoyl)-sn-glycerol + ATP = 1,2-di-(9Z-octadecenoyl)-sn-glycero-3-phosphate + ADP + H(+)</text>
        <dbReference type="Rhea" id="RHEA:40327"/>
        <dbReference type="ChEBI" id="CHEBI:15378"/>
        <dbReference type="ChEBI" id="CHEBI:30616"/>
        <dbReference type="ChEBI" id="CHEBI:52333"/>
        <dbReference type="ChEBI" id="CHEBI:74546"/>
        <dbReference type="ChEBI" id="CHEBI:456216"/>
    </reaction>
    <physiologicalReaction direction="left-to-right" evidence="14">
        <dbReference type="Rhea" id="RHEA:40328"/>
    </physiologicalReaction>
</comment>
<dbReference type="OrthoDB" id="9979394at2759"/>
<dbReference type="GO" id="GO:0046512">
    <property type="term" value="P:sphingosine biosynthetic process"/>
    <property type="evidence" value="ECO:0007669"/>
    <property type="project" value="TreeGrafter"/>
</dbReference>
<evidence type="ECO:0000256" key="20">
    <source>
        <dbReference type="ARBA" id="ARBA00024636"/>
    </source>
</evidence>
<evidence type="ECO:0000256" key="15">
    <source>
        <dbReference type="ARBA" id="ARBA00023411"/>
    </source>
</evidence>
<evidence type="ECO:0000256" key="23">
    <source>
        <dbReference type="ARBA" id="ARBA00026098"/>
    </source>
</evidence>
<evidence type="ECO:0000256" key="16">
    <source>
        <dbReference type="ARBA" id="ARBA00024483"/>
    </source>
</evidence>
<dbReference type="EC" id="2.7.1.138" evidence="22"/>
<evidence type="ECO:0000313" key="31">
    <source>
        <dbReference type="EMBL" id="KAG8230401.1"/>
    </source>
</evidence>
<comment type="caution">
    <text evidence="31">The sequence shown here is derived from an EMBL/GenBank/DDBJ whole genome shotgun (WGS) entry which is preliminary data.</text>
</comment>
<dbReference type="PANTHER" id="PTHR12358:SF31">
    <property type="entry name" value="ACYLGLYCEROL KINASE, MITOCHONDRIAL"/>
    <property type="match status" value="1"/>
</dbReference>
<evidence type="ECO:0000256" key="24">
    <source>
        <dbReference type="ARBA" id="ARBA00026142"/>
    </source>
</evidence>
<dbReference type="UniPathway" id="UPA00230"/>
<evidence type="ECO:0000256" key="26">
    <source>
        <dbReference type="ARBA" id="ARBA00044480"/>
    </source>
</evidence>
<keyword evidence="7" id="KW-0547">Nucleotide-binding</keyword>
<evidence type="ECO:0000256" key="13">
    <source>
        <dbReference type="ARBA" id="ARBA00023136"/>
    </source>
</evidence>
<reference evidence="31" key="2">
    <citation type="submission" date="2017-10" db="EMBL/GenBank/DDBJ databases">
        <title>Ladona fulva Genome sequencing and assembly.</title>
        <authorList>
            <person name="Murali S."/>
            <person name="Richards S."/>
            <person name="Bandaranaike D."/>
            <person name="Bellair M."/>
            <person name="Blankenburg K."/>
            <person name="Chao H."/>
            <person name="Dinh H."/>
            <person name="Doddapaneni H."/>
            <person name="Dugan-Rocha S."/>
            <person name="Elkadiri S."/>
            <person name="Gnanaolivu R."/>
            <person name="Hernandez B."/>
            <person name="Skinner E."/>
            <person name="Javaid M."/>
            <person name="Lee S."/>
            <person name="Li M."/>
            <person name="Ming W."/>
            <person name="Munidasa M."/>
            <person name="Muniz J."/>
            <person name="Nguyen L."/>
            <person name="Hughes D."/>
            <person name="Osuji N."/>
            <person name="Pu L.-L."/>
            <person name="Puazo M."/>
            <person name="Qu C."/>
            <person name="Quiroz J."/>
            <person name="Raj R."/>
            <person name="Weissenberger G."/>
            <person name="Xin Y."/>
            <person name="Zou X."/>
            <person name="Han Y."/>
            <person name="Worley K."/>
            <person name="Muzny D."/>
            <person name="Gibbs R."/>
        </authorList>
    </citation>
    <scope>NUCLEOTIDE SEQUENCE</scope>
    <source>
        <strain evidence="31">Sampled in the wild</strain>
    </source>
</reference>
<comment type="catalytic activity">
    <reaction evidence="15">
        <text>a 1,2-diacyl-sn-glycerol + ATP = a 1,2-diacyl-sn-glycero-3-phosphate + ADP + H(+)</text>
        <dbReference type="Rhea" id="RHEA:10272"/>
        <dbReference type="ChEBI" id="CHEBI:15378"/>
        <dbReference type="ChEBI" id="CHEBI:17815"/>
        <dbReference type="ChEBI" id="CHEBI:30616"/>
        <dbReference type="ChEBI" id="CHEBI:58608"/>
        <dbReference type="ChEBI" id="CHEBI:456216"/>
        <dbReference type="EC" id="2.7.1.107"/>
    </reaction>
    <physiologicalReaction direction="left-to-right" evidence="15">
        <dbReference type="Rhea" id="RHEA:10273"/>
    </physiologicalReaction>
</comment>
<evidence type="ECO:0000256" key="18">
    <source>
        <dbReference type="ARBA" id="ARBA00024512"/>
    </source>
</evidence>
<comment type="subcellular location">
    <subcellularLocation>
        <location evidence="3">Mitochondrion inner membrane</location>
        <topology evidence="3">Peripheral membrane protein</topology>
    </subcellularLocation>
    <subcellularLocation>
        <location evidence="2">Mitochondrion intermembrane space</location>
    </subcellularLocation>
</comment>
<comment type="pathway">
    <text evidence="4">Lipid metabolism; glycerolipid metabolism.</text>
</comment>
<dbReference type="Proteomes" id="UP000792457">
    <property type="component" value="Unassembled WGS sequence"/>
</dbReference>
<evidence type="ECO:0000256" key="9">
    <source>
        <dbReference type="ARBA" id="ARBA00022792"/>
    </source>
</evidence>
<dbReference type="GO" id="GO:0005743">
    <property type="term" value="C:mitochondrial inner membrane"/>
    <property type="evidence" value="ECO:0007669"/>
    <property type="project" value="UniProtKB-SubCell"/>
</dbReference>
<evidence type="ECO:0000259" key="30">
    <source>
        <dbReference type="PROSITE" id="PS50146"/>
    </source>
</evidence>
<organism evidence="31 32">
    <name type="scientific">Ladona fulva</name>
    <name type="common">Scarce chaser dragonfly</name>
    <name type="synonym">Libellula fulva</name>
    <dbReference type="NCBI Taxonomy" id="123851"/>
    <lineage>
        <taxon>Eukaryota</taxon>
        <taxon>Metazoa</taxon>
        <taxon>Ecdysozoa</taxon>
        <taxon>Arthropoda</taxon>
        <taxon>Hexapoda</taxon>
        <taxon>Insecta</taxon>
        <taxon>Pterygota</taxon>
        <taxon>Palaeoptera</taxon>
        <taxon>Odonata</taxon>
        <taxon>Epiprocta</taxon>
        <taxon>Anisoptera</taxon>
        <taxon>Libelluloidea</taxon>
        <taxon>Libellulidae</taxon>
        <taxon>Ladona</taxon>
    </lineage>
</organism>
<keyword evidence="32" id="KW-1185">Reference proteome</keyword>
<dbReference type="AlphaFoldDB" id="A0A8K0K8L1"/>
<dbReference type="GO" id="GO:0001729">
    <property type="term" value="F:ceramide kinase activity"/>
    <property type="evidence" value="ECO:0007669"/>
    <property type="project" value="UniProtKB-EC"/>
</dbReference>
<evidence type="ECO:0000256" key="4">
    <source>
        <dbReference type="ARBA" id="ARBA00005175"/>
    </source>
</evidence>
<evidence type="ECO:0000256" key="11">
    <source>
        <dbReference type="ARBA" id="ARBA00023098"/>
    </source>
</evidence>
<evidence type="ECO:0000256" key="14">
    <source>
        <dbReference type="ARBA" id="ARBA00023371"/>
    </source>
</evidence>
<keyword evidence="11" id="KW-0443">Lipid metabolism</keyword>